<name>A0A0G1F7A2_9BACT</name>
<keyword evidence="4 7" id="KW-1133">Transmembrane helix</keyword>
<proteinExistence type="inferred from homology"/>
<feature type="transmembrane region" description="Helical" evidence="7">
    <location>
        <begin position="374"/>
        <end position="396"/>
    </location>
</feature>
<dbReference type="EMBL" id="LCFA01000006">
    <property type="protein sequence ID" value="KKS82728.1"/>
    <property type="molecule type" value="Genomic_DNA"/>
</dbReference>
<keyword evidence="3 7" id="KW-0812">Transmembrane</keyword>
<sequence length="413" mass="44225">MRFKDIIKISGDSLKTHKSRSFLTMLGIIIGIGAVTVVMSIGDSTTKLIMDQIQSFGPRVIVINPGRPSEGSLQAQFESILMDSLTERDVDSLKNKSNVSDISSLTPSVMGSVSASYGSETFTTTLWGTGSEGFAVYQITPKEGTLFSEYEVSSRASVAILGTRVVEELFGSQDPIGEKIRVKNTKLTVIGTYEPTSVLMTGMEDIIITPYTTAQKYILGVNYFHEVMIEAVSVESVPGVVEDIKLTLRDNHDIKDPAKDDFIVTTAESVMKTVDGILGAITAFLAMVAAISLVVGGVGVMNIMFVSVTERTKEIGLRKAVGARNKNILSQFLAEALFLTGLGGILGIIGGVSFTAIATLLAQVFTKIDFPFMISLQGIILGLIVAGGTGLIFGIFPARHAAKKNPVEALRHE</sequence>
<evidence type="ECO:0000259" key="9">
    <source>
        <dbReference type="Pfam" id="PF12704"/>
    </source>
</evidence>
<accession>A0A0G1F7A2</accession>
<comment type="subcellular location">
    <subcellularLocation>
        <location evidence="1">Cell membrane</location>
        <topology evidence="1">Multi-pass membrane protein</topology>
    </subcellularLocation>
</comment>
<feature type="transmembrane region" description="Helical" evidence="7">
    <location>
        <begin position="329"/>
        <end position="362"/>
    </location>
</feature>
<keyword evidence="10" id="KW-0067">ATP-binding</keyword>
<dbReference type="PANTHER" id="PTHR30572">
    <property type="entry name" value="MEMBRANE COMPONENT OF TRANSPORTER-RELATED"/>
    <property type="match status" value="1"/>
</dbReference>
<organism evidence="10 11">
    <name type="scientific">Candidatus Wolfebacteria bacterium GW2011_GWC1_43_10</name>
    <dbReference type="NCBI Taxonomy" id="1619011"/>
    <lineage>
        <taxon>Bacteria</taxon>
        <taxon>Candidatus Wolfeibacteriota</taxon>
    </lineage>
</organism>
<feature type="transmembrane region" description="Helical" evidence="7">
    <location>
        <begin position="21"/>
        <end position="42"/>
    </location>
</feature>
<feature type="transmembrane region" description="Helical" evidence="7">
    <location>
        <begin position="277"/>
        <end position="308"/>
    </location>
</feature>
<feature type="domain" description="MacB-like periplasmic core" evidence="9">
    <location>
        <begin position="21"/>
        <end position="245"/>
    </location>
</feature>
<dbReference type="AlphaFoldDB" id="A0A0G1F7A2"/>
<dbReference type="GO" id="GO:0005524">
    <property type="term" value="F:ATP binding"/>
    <property type="evidence" value="ECO:0007669"/>
    <property type="project" value="UniProtKB-KW"/>
</dbReference>
<evidence type="ECO:0000256" key="7">
    <source>
        <dbReference type="SAM" id="Phobius"/>
    </source>
</evidence>
<evidence type="ECO:0000256" key="2">
    <source>
        <dbReference type="ARBA" id="ARBA00022475"/>
    </source>
</evidence>
<keyword evidence="2" id="KW-1003">Cell membrane</keyword>
<dbReference type="InterPro" id="IPR003838">
    <property type="entry name" value="ABC3_permease_C"/>
</dbReference>
<dbReference type="PANTHER" id="PTHR30572:SF4">
    <property type="entry name" value="ABC TRANSPORTER PERMEASE YTRF"/>
    <property type="match status" value="1"/>
</dbReference>
<dbReference type="GO" id="GO:0022857">
    <property type="term" value="F:transmembrane transporter activity"/>
    <property type="evidence" value="ECO:0007669"/>
    <property type="project" value="TreeGrafter"/>
</dbReference>
<protein>
    <submittedName>
        <fullName evidence="10">Macrolide export ATP-binding/permease protein MacB</fullName>
    </submittedName>
</protein>
<feature type="domain" description="ABC3 transporter permease C-terminal" evidence="8">
    <location>
        <begin position="287"/>
        <end position="406"/>
    </location>
</feature>
<dbReference type="InterPro" id="IPR025857">
    <property type="entry name" value="MacB_PCD"/>
</dbReference>
<dbReference type="GO" id="GO:0005886">
    <property type="term" value="C:plasma membrane"/>
    <property type="evidence" value="ECO:0007669"/>
    <property type="project" value="UniProtKB-SubCell"/>
</dbReference>
<evidence type="ECO:0000256" key="6">
    <source>
        <dbReference type="ARBA" id="ARBA00038076"/>
    </source>
</evidence>
<evidence type="ECO:0000256" key="5">
    <source>
        <dbReference type="ARBA" id="ARBA00023136"/>
    </source>
</evidence>
<keyword evidence="5 7" id="KW-0472">Membrane</keyword>
<gene>
    <name evidence="10" type="ORF">UV58_C0006G0027</name>
</gene>
<dbReference type="Pfam" id="PF12704">
    <property type="entry name" value="MacB_PCD"/>
    <property type="match status" value="1"/>
</dbReference>
<dbReference type="Proteomes" id="UP000034810">
    <property type="component" value="Unassembled WGS sequence"/>
</dbReference>
<comment type="similarity">
    <text evidence="6">Belongs to the ABC-4 integral membrane protein family.</text>
</comment>
<evidence type="ECO:0000256" key="3">
    <source>
        <dbReference type="ARBA" id="ARBA00022692"/>
    </source>
</evidence>
<dbReference type="PATRIC" id="fig|1619011.3.peg.303"/>
<evidence type="ECO:0000256" key="1">
    <source>
        <dbReference type="ARBA" id="ARBA00004651"/>
    </source>
</evidence>
<evidence type="ECO:0000313" key="10">
    <source>
        <dbReference type="EMBL" id="KKS82728.1"/>
    </source>
</evidence>
<keyword evidence="10" id="KW-0547">Nucleotide-binding</keyword>
<comment type="caution">
    <text evidence="10">The sequence shown here is derived from an EMBL/GenBank/DDBJ whole genome shotgun (WGS) entry which is preliminary data.</text>
</comment>
<evidence type="ECO:0000313" key="11">
    <source>
        <dbReference type="Proteomes" id="UP000034810"/>
    </source>
</evidence>
<evidence type="ECO:0000259" key="8">
    <source>
        <dbReference type="Pfam" id="PF02687"/>
    </source>
</evidence>
<evidence type="ECO:0000256" key="4">
    <source>
        <dbReference type="ARBA" id="ARBA00022989"/>
    </source>
</evidence>
<dbReference type="InterPro" id="IPR050250">
    <property type="entry name" value="Macrolide_Exporter_MacB"/>
</dbReference>
<dbReference type="Pfam" id="PF02687">
    <property type="entry name" value="FtsX"/>
    <property type="match status" value="1"/>
</dbReference>
<reference evidence="10 11" key="1">
    <citation type="journal article" date="2015" name="Nature">
        <title>rRNA introns, odd ribosomes, and small enigmatic genomes across a large radiation of phyla.</title>
        <authorList>
            <person name="Brown C.T."/>
            <person name="Hug L.A."/>
            <person name="Thomas B.C."/>
            <person name="Sharon I."/>
            <person name="Castelle C.J."/>
            <person name="Singh A."/>
            <person name="Wilkins M.J."/>
            <person name="Williams K.H."/>
            <person name="Banfield J.F."/>
        </authorList>
    </citation>
    <scope>NUCLEOTIDE SEQUENCE [LARGE SCALE GENOMIC DNA]</scope>
</reference>